<dbReference type="InterPro" id="IPR003280">
    <property type="entry name" value="2pore_dom_K_chnl"/>
</dbReference>
<gene>
    <name evidence="10" type="ORF">CTheo_6643</name>
</gene>
<feature type="transmembrane region" description="Helical" evidence="8">
    <location>
        <begin position="220"/>
        <end position="238"/>
    </location>
</feature>
<dbReference type="GO" id="GO:0005886">
    <property type="term" value="C:plasma membrane"/>
    <property type="evidence" value="ECO:0007669"/>
    <property type="project" value="TreeGrafter"/>
</dbReference>
<organism evidence="10 11">
    <name type="scientific">Ceratobasidium theobromae</name>
    <dbReference type="NCBI Taxonomy" id="1582974"/>
    <lineage>
        <taxon>Eukaryota</taxon>
        <taxon>Fungi</taxon>
        <taxon>Dikarya</taxon>
        <taxon>Basidiomycota</taxon>
        <taxon>Agaricomycotina</taxon>
        <taxon>Agaricomycetes</taxon>
        <taxon>Cantharellales</taxon>
        <taxon>Ceratobasidiaceae</taxon>
        <taxon>Ceratobasidium</taxon>
    </lineage>
</organism>
<feature type="transmembrane region" description="Helical" evidence="8">
    <location>
        <begin position="143"/>
        <end position="166"/>
    </location>
</feature>
<dbReference type="GO" id="GO:0022841">
    <property type="term" value="F:potassium ion leak channel activity"/>
    <property type="evidence" value="ECO:0007669"/>
    <property type="project" value="TreeGrafter"/>
</dbReference>
<evidence type="ECO:0000256" key="8">
    <source>
        <dbReference type="SAM" id="Phobius"/>
    </source>
</evidence>
<reference evidence="10 11" key="1">
    <citation type="journal article" date="2019" name="Fungal Biol. Biotechnol.">
        <title>Draft genome sequence of fastidious pathogen Ceratobasidium theobromae, which causes vascular-streak dieback in Theobroma cacao.</title>
        <authorList>
            <person name="Ali S.S."/>
            <person name="Asman A."/>
            <person name="Shao J."/>
            <person name="Firmansyah A.P."/>
            <person name="Susilo A.W."/>
            <person name="Rosmana A."/>
            <person name="McMahon P."/>
            <person name="Junaid M."/>
            <person name="Guest D."/>
            <person name="Kheng T.Y."/>
            <person name="Meinhardt L.W."/>
            <person name="Bailey B.A."/>
        </authorList>
    </citation>
    <scope>NUCLEOTIDE SEQUENCE [LARGE SCALE GENOMIC DNA]</scope>
    <source>
        <strain evidence="10 11">CT2</strain>
    </source>
</reference>
<evidence type="ECO:0000313" key="10">
    <source>
        <dbReference type="EMBL" id="KAB5589920.1"/>
    </source>
</evidence>
<dbReference type="SUPFAM" id="SSF81324">
    <property type="entry name" value="Voltage-gated potassium channels"/>
    <property type="match status" value="1"/>
</dbReference>
<comment type="subcellular location">
    <subcellularLocation>
        <location evidence="1">Membrane</location>
        <topology evidence="1">Multi-pass membrane protein</topology>
    </subcellularLocation>
</comment>
<evidence type="ECO:0000259" key="9">
    <source>
        <dbReference type="Pfam" id="PF07885"/>
    </source>
</evidence>
<feature type="domain" description="Potassium channel" evidence="9">
    <location>
        <begin position="204"/>
        <end position="274"/>
    </location>
</feature>
<keyword evidence="4 8" id="KW-1133">Transmembrane helix</keyword>
<evidence type="ECO:0000256" key="7">
    <source>
        <dbReference type="ARBA" id="ARBA00023303"/>
    </source>
</evidence>
<dbReference type="AlphaFoldDB" id="A0A5N5QDT8"/>
<evidence type="ECO:0000256" key="2">
    <source>
        <dbReference type="ARBA" id="ARBA00022448"/>
    </source>
</evidence>
<evidence type="ECO:0000256" key="5">
    <source>
        <dbReference type="ARBA" id="ARBA00023065"/>
    </source>
</evidence>
<feature type="transmembrane region" description="Helical" evidence="8">
    <location>
        <begin position="250"/>
        <end position="273"/>
    </location>
</feature>
<feature type="transmembrane region" description="Helical" evidence="8">
    <location>
        <begin position="113"/>
        <end position="131"/>
    </location>
</feature>
<dbReference type="Pfam" id="PF07885">
    <property type="entry name" value="Ion_trans_2"/>
    <property type="match status" value="1"/>
</dbReference>
<dbReference type="PANTHER" id="PTHR11003:SF345">
    <property type="entry name" value="TWIK FAMILY OF POTASSIUM CHANNELS PROTEIN 18"/>
    <property type="match status" value="1"/>
</dbReference>
<dbReference type="InterPro" id="IPR013099">
    <property type="entry name" value="K_chnl_dom"/>
</dbReference>
<dbReference type="Proteomes" id="UP000383932">
    <property type="component" value="Unassembled WGS sequence"/>
</dbReference>
<evidence type="ECO:0000256" key="6">
    <source>
        <dbReference type="ARBA" id="ARBA00023136"/>
    </source>
</evidence>
<evidence type="ECO:0000256" key="4">
    <source>
        <dbReference type="ARBA" id="ARBA00022989"/>
    </source>
</evidence>
<keyword evidence="6 8" id="KW-0472">Membrane</keyword>
<dbReference type="OrthoDB" id="297496at2759"/>
<comment type="caution">
    <text evidence="10">The sequence shown here is derived from an EMBL/GenBank/DDBJ whole genome shotgun (WGS) entry which is preliminary data.</text>
</comment>
<keyword evidence="3 8" id="KW-0812">Transmembrane</keyword>
<dbReference type="GO" id="GO:0015271">
    <property type="term" value="F:outward rectifier potassium channel activity"/>
    <property type="evidence" value="ECO:0007669"/>
    <property type="project" value="TreeGrafter"/>
</dbReference>
<evidence type="ECO:0000256" key="1">
    <source>
        <dbReference type="ARBA" id="ARBA00004141"/>
    </source>
</evidence>
<sequence>MKSSTLSSIYRFASIAPLIASLIAPFAVLLDIPALTVGNFFLVDSLNMMPAVITLQENWYTRNREPQPDPHASLILSGLSLGSSVVANALLVMRFSFTSDGWIMATRLSVVCWAVRVVTGVINLVVFGALTRNEPEFSYAEGFWCAVVSAIASGIILLLLLFHWAVEFKREVHKDIPPPKPVQTRLEIRVAGRHFMLQNTSLVALIALTSLILSRIEKWTYVQGIYFTMVTFLTVGFGDFRPTKPSTKILLFPLAFLGIALLASCINMISSFFSNHQREHKARLRAEREKEWQKLQMMLEEHSLNKEVVFLTMLHEQRGWREQGLALVQSLAGFIAFWLVGAVIFHAAELPPLQVAESFSLCTQSSRPIMTALAVQAISHIIESTSEKRMGRRRNYMVESAGSPSETPALTDPENIPAENGVDELHSALIRRHLARKAAEGGNAQVTVCAGDLEELVEHAVELERTARQLLIAHLGEGTPAEILLRADWNLQLRSLEALKLKMGCRNSRSPSAHNDGRLKSTKRRADGMVETVAGATGELEGHEEEQEIEIVQTALGGMNEDETLQRTREFRSHVAGVLAMGSRLRRLEGFEKYMFERRREEAEEQLQG</sequence>
<evidence type="ECO:0000256" key="3">
    <source>
        <dbReference type="ARBA" id="ARBA00022692"/>
    </source>
</evidence>
<feature type="transmembrane region" description="Helical" evidence="8">
    <location>
        <begin position="325"/>
        <end position="348"/>
    </location>
</feature>
<keyword evidence="5" id="KW-0406">Ion transport</keyword>
<keyword evidence="2" id="KW-0813">Transport</keyword>
<evidence type="ECO:0000313" key="11">
    <source>
        <dbReference type="Proteomes" id="UP000383932"/>
    </source>
</evidence>
<protein>
    <submittedName>
        <fullName evidence="10">Outward-rectifier potassium channel TOK1</fullName>
    </submittedName>
</protein>
<proteinExistence type="predicted"/>
<dbReference type="GO" id="GO:0030322">
    <property type="term" value="P:stabilization of membrane potential"/>
    <property type="evidence" value="ECO:0007669"/>
    <property type="project" value="TreeGrafter"/>
</dbReference>
<accession>A0A5N5QDT8</accession>
<dbReference type="PANTHER" id="PTHR11003">
    <property type="entry name" value="POTASSIUM CHANNEL, SUBFAMILY K"/>
    <property type="match status" value="1"/>
</dbReference>
<keyword evidence="11" id="KW-1185">Reference proteome</keyword>
<dbReference type="Gene3D" id="1.10.287.70">
    <property type="match status" value="1"/>
</dbReference>
<feature type="transmembrane region" description="Helical" evidence="8">
    <location>
        <begin position="72"/>
        <end position="93"/>
    </location>
</feature>
<keyword evidence="7 10" id="KW-0407">Ion channel</keyword>
<name>A0A5N5QDT8_9AGAM</name>
<dbReference type="EMBL" id="SSOP01000216">
    <property type="protein sequence ID" value="KAB5589920.1"/>
    <property type="molecule type" value="Genomic_DNA"/>
</dbReference>
<feature type="transmembrane region" description="Helical" evidence="8">
    <location>
        <begin position="12"/>
        <end position="34"/>
    </location>
</feature>